<dbReference type="Pfam" id="PF07727">
    <property type="entry name" value="RVT_2"/>
    <property type="match status" value="1"/>
</dbReference>
<organism evidence="2 3">
    <name type="scientific">Vitis vinifera</name>
    <name type="common">Grape</name>
    <dbReference type="NCBI Taxonomy" id="29760"/>
    <lineage>
        <taxon>Eukaryota</taxon>
        <taxon>Viridiplantae</taxon>
        <taxon>Streptophyta</taxon>
        <taxon>Embryophyta</taxon>
        <taxon>Tracheophyta</taxon>
        <taxon>Spermatophyta</taxon>
        <taxon>Magnoliopsida</taxon>
        <taxon>eudicotyledons</taxon>
        <taxon>Gunneridae</taxon>
        <taxon>Pentapetalae</taxon>
        <taxon>rosids</taxon>
        <taxon>Vitales</taxon>
        <taxon>Vitaceae</taxon>
        <taxon>Viteae</taxon>
        <taxon>Vitis</taxon>
    </lineage>
</organism>
<comment type="caution">
    <text evidence="2">The sequence shown here is derived from an EMBL/GenBank/DDBJ whole genome shotgun (WGS) entry which is preliminary data.</text>
</comment>
<reference evidence="2 3" key="1">
    <citation type="journal article" date="2018" name="PLoS Genet.">
        <title>Population sequencing reveals clonal diversity and ancestral inbreeding in the grapevine cultivar Chardonnay.</title>
        <authorList>
            <person name="Roach M.J."/>
            <person name="Johnson D.L."/>
            <person name="Bohlmann J."/>
            <person name="van Vuuren H.J."/>
            <person name="Jones S.J."/>
            <person name="Pretorius I.S."/>
            <person name="Schmidt S.A."/>
            <person name="Borneman A.R."/>
        </authorList>
    </citation>
    <scope>NUCLEOTIDE SEQUENCE [LARGE SCALE GENOMIC DNA]</scope>
    <source>
        <strain evidence="3">cv. Chardonnay</strain>
        <tissue evidence="2">Leaf</tissue>
    </source>
</reference>
<dbReference type="SUPFAM" id="SSF56672">
    <property type="entry name" value="DNA/RNA polymerases"/>
    <property type="match status" value="1"/>
</dbReference>
<feature type="domain" description="Reverse transcriptase Ty1/copia-type" evidence="1">
    <location>
        <begin position="358"/>
        <end position="545"/>
    </location>
</feature>
<dbReference type="Proteomes" id="UP000288805">
    <property type="component" value="Unassembled WGS sequence"/>
</dbReference>
<dbReference type="GO" id="GO:0003676">
    <property type="term" value="F:nucleic acid binding"/>
    <property type="evidence" value="ECO:0007669"/>
    <property type="project" value="InterPro"/>
</dbReference>
<dbReference type="PANTHER" id="PTHR11439">
    <property type="entry name" value="GAG-POL-RELATED RETROTRANSPOSON"/>
    <property type="match status" value="1"/>
</dbReference>
<dbReference type="SUPFAM" id="SSF53098">
    <property type="entry name" value="Ribonuclease H-like"/>
    <property type="match status" value="1"/>
</dbReference>
<protein>
    <submittedName>
        <fullName evidence="2">Retrovirus-related Pol polyprotein from transposon RE2</fullName>
    </submittedName>
</protein>
<dbReference type="InterPro" id="IPR013103">
    <property type="entry name" value="RVT_2"/>
</dbReference>
<name>A0A438FUP6_VITVI</name>
<dbReference type="PANTHER" id="PTHR11439:SF517">
    <property type="entry name" value="CYSTEINE-RICH RLK (RECEPTOR-LIKE PROTEIN KINASE) 8"/>
    <property type="match status" value="1"/>
</dbReference>
<dbReference type="InterPro" id="IPR012337">
    <property type="entry name" value="RNaseH-like_sf"/>
</dbReference>
<dbReference type="EMBL" id="QGNW01000734">
    <property type="protein sequence ID" value="RVW63675.1"/>
    <property type="molecule type" value="Genomic_DNA"/>
</dbReference>
<gene>
    <name evidence="2" type="primary">RE2_698</name>
    <name evidence="2" type="ORF">CK203_060776</name>
</gene>
<evidence type="ECO:0000313" key="3">
    <source>
        <dbReference type="Proteomes" id="UP000288805"/>
    </source>
</evidence>
<accession>A0A438FUP6</accession>
<dbReference type="AlphaFoldDB" id="A0A438FUP6"/>
<dbReference type="InterPro" id="IPR043502">
    <property type="entry name" value="DNA/RNA_pol_sf"/>
</dbReference>
<proteinExistence type="predicted"/>
<dbReference type="InterPro" id="IPR036397">
    <property type="entry name" value="RNaseH_sf"/>
</dbReference>
<sequence length="738" mass="84254">MVTMTIGGTLMENFLRSKEYWHIVEAGVAKPDGESVTNYYARTMEISNKMRFHELKDIDAFSLDELQSSLLVYEQKMNQSTTIEEKALKLLPLLISQTLEEGVEVEEGEMKEKEMAASISKLMMINFRAKVEDEINILKNPNKGSFMALAFRYGHLNFVGLKTLQQKDKVTSLPQITIPSQFAKNVLLANNIVLNSLKESHGEQKGIRREFTAAYTPQQNGVSERKNRTILNMMSYFFCLKHDTRGGLEWVQTSCRSLQDFRLYWLMHMSQMRKGKSLMIKGKSVVQQPTPVIIDEENDEERQQPLQPQIPAAYVLENSQNEAPTAAETSPTATESTDSAIESCLHHVRKRPGWMIDYETIGVKWVYKTKLNENGEIDKYKARLVAKGYKQEFGVDYKEVFAPVARLDTTRLVLATAAQNSWPVYQLDVKTTFLHGELEEEVYIDQPPGYVKPGHENQLYKFKKALYGLKQAPRAWYSRIDAYFVKEGFLKCPYEPTLYTKFGADGKMLIVYLYIDDLIYVSNDGVMLDDFKKSMMNEFDMIDLGFQMKDCNPVLTPTELGLKLTKHGAGKMVNATLYKQIVGSLMYLTSTRPDIMYAMSLISRYMENPSEVHLLAAKRIFRYLKGTTDFGIMYKTTGKSRLIGFLDSDYAGDLDDRKSTSGSVFIISSRAQHQAHVKLFGYKGYLEFYTISNKNGVIESVFCKSEDQTADLLTKPLKPPVFMKLRRMIGVCSSKDIV</sequence>
<dbReference type="Gene3D" id="3.30.420.10">
    <property type="entry name" value="Ribonuclease H-like superfamily/Ribonuclease H"/>
    <property type="match status" value="1"/>
</dbReference>
<evidence type="ECO:0000259" key="1">
    <source>
        <dbReference type="Pfam" id="PF07727"/>
    </source>
</evidence>
<evidence type="ECO:0000313" key="2">
    <source>
        <dbReference type="EMBL" id="RVW63675.1"/>
    </source>
</evidence>